<evidence type="ECO:0000313" key="2">
    <source>
        <dbReference type="Proteomes" id="UP000225706"/>
    </source>
</evidence>
<sequence>MAAGQTFASKNLNDFESVLDSVHRQASKFFTGMQVGSGMSYSIEDAKTDLDGLSKLTDTLHEKLLSSGVNAIPLDSEMLQLDYHATVRKGQEEADLNRITLQRVQTNCAALNKAMNIPRKS</sequence>
<dbReference type="Proteomes" id="UP000225706">
    <property type="component" value="Unassembled WGS sequence"/>
</dbReference>
<dbReference type="AlphaFoldDB" id="A0A2B4RJE8"/>
<comment type="caution">
    <text evidence="1">The sequence shown here is derived from an EMBL/GenBank/DDBJ whole genome shotgun (WGS) entry which is preliminary data.</text>
</comment>
<proteinExistence type="predicted"/>
<evidence type="ECO:0000313" key="1">
    <source>
        <dbReference type="EMBL" id="PFX16943.1"/>
    </source>
</evidence>
<dbReference type="OrthoDB" id="5957190at2759"/>
<gene>
    <name evidence="1" type="ORF">AWC38_SpisGene18753</name>
</gene>
<dbReference type="EMBL" id="LSMT01000507">
    <property type="protein sequence ID" value="PFX16943.1"/>
    <property type="molecule type" value="Genomic_DNA"/>
</dbReference>
<protein>
    <submittedName>
        <fullName evidence="1">Uncharacterized protein</fullName>
    </submittedName>
</protein>
<name>A0A2B4RJE8_STYPI</name>
<accession>A0A2B4RJE8</accession>
<organism evidence="1 2">
    <name type="scientific">Stylophora pistillata</name>
    <name type="common">Smooth cauliflower coral</name>
    <dbReference type="NCBI Taxonomy" id="50429"/>
    <lineage>
        <taxon>Eukaryota</taxon>
        <taxon>Metazoa</taxon>
        <taxon>Cnidaria</taxon>
        <taxon>Anthozoa</taxon>
        <taxon>Hexacorallia</taxon>
        <taxon>Scleractinia</taxon>
        <taxon>Astrocoeniina</taxon>
        <taxon>Pocilloporidae</taxon>
        <taxon>Stylophora</taxon>
    </lineage>
</organism>
<reference evidence="2" key="1">
    <citation type="journal article" date="2017" name="bioRxiv">
        <title>Comparative analysis of the genomes of Stylophora pistillata and Acropora digitifera provides evidence for extensive differences between species of corals.</title>
        <authorList>
            <person name="Voolstra C.R."/>
            <person name="Li Y."/>
            <person name="Liew Y.J."/>
            <person name="Baumgarten S."/>
            <person name="Zoccola D."/>
            <person name="Flot J.-F."/>
            <person name="Tambutte S."/>
            <person name="Allemand D."/>
            <person name="Aranda M."/>
        </authorList>
    </citation>
    <scope>NUCLEOTIDE SEQUENCE [LARGE SCALE GENOMIC DNA]</scope>
</reference>
<keyword evidence="2" id="KW-1185">Reference proteome</keyword>